<dbReference type="GO" id="GO:0006310">
    <property type="term" value="P:DNA recombination"/>
    <property type="evidence" value="ECO:0007669"/>
    <property type="project" value="InterPro"/>
</dbReference>
<organism evidence="1 2">
    <name type="scientific">Desulfosarcina widdelii</name>
    <dbReference type="NCBI Taxonomy" id="947919"/>
    <lineage>
        <taxon>Bacteria</taxon>
        <taxon>Pseudomonadati</taxon>
        <taxon>Thermodesulfobacteriota</taxon>
        <taxon>Desulfobacteria</taxon>
        <taxon>Desulfobacterales</taxon>
        <taxon>Desulfosarcinaceae</taxon>
        <taxon>Desulfosarcina</taxon>
    </lineage>
</organism>
<dbReference type="AlphaFoldDB" id="A0A5K7Z441"/>
<dbReference type="KEGG" id="dwd:DSCW_41790"/>
<accession>A0A5K7Z441</accession>
<sequence>MGILSSTVSITPYRVEGKLDQPIMETVARGLKKNAIEDIDKDSADRAVGWACFNEPFSVDFDQHPFVIGTHFVFSMRIDKKTIPAKVVAKYHALEMKKRLKNSGREFLSKTEKKEIKDQVLHMLSMRIPPTPNIYDLVWNYESKELWFLSNLKTANEELETLFTRSFKLKLIRLFPYTMALLTSPLDAGEKDAVNQFTPTRFTE</sequence>
<proteinExistence type="predicted"/>
<dbReference type="InterPro" id="IPR007476">
    <property type="entry name" value="RdgC"/>
</dbReference>
<dbReference type="Proteomes" id="UP000427769">
    <property type="component" value="Chromosome"/>
</dbReference>
<reference evidence="1 2" key="1">
    <citation type="submission" date="2019-11" db="EMBL/GenBank/DDBJ databases">
        <title>Comparative genomics of hydrocarbon-degrading Desulfosarcina strains.</title>
        <authorList>
            <person name="Watanabe M."/>
            <person name="Kojima H."/>
            <person name="Fukui M."/>
        </authorList>
    </citation>
    <scope>NUCLEOTIDE SEQUENCE [LARGE SCALE GENOMIC DNA]</scope>
    <source>
        <strain evidence="1 2">PP31</strain>
    </source>
</reference>
<evidence type="ECO:0000313" key="1">
    <source>
        <dbReference type="EMBL" id="BBO76762.1"/>
    </source>
</evidence>
<evidence type="ECO:0000313" key="2">
    <source>
        <dbReference type="Proteomes" id="UP000427769"/>
    </source>
</evidence>
<protein>
    <submittedName>
        <fullName evidence="1">Uncharacterized protein</fullName>
    </submittedName>
</protein>
<dbReference type="OrthoDB" id="9793997at2"/>
<dbReference type="EMBL" id="AP021875">
    <property type="protein sequence ID" value="BBO76762.1"/>
    <property type="molecule type" value="Genomic_DNA"/>
</dbReference>
<dbReference type="Pfam" id="PF04381">
    <property type="entry name" value="RdgC"/>
    <property type="match status" value="1"/>
</dbReference>
<dbReference type="RefSeq" id="WP_155305567.1">
    <property type="nucleotide sequence ID" value="NZ_AP021875.1"/>
</dbReference>
<keyword evidence="2" id="KW-1185">Reference proteome</keyword>
<name>A0A5K7Z441_9BACT</name>
<gene>
    <name evidence="1" type="ORF">DSCW_41790</name>
</gene>